<feature type="transmembrane region" description="Helical" evidence="19 20">
    <location>
        <begin position="428"/>
        <end position="449"/>
    </location>
</feature>
<evidence type="ECO:0000256" key="4">
    <source>
        <dbReference type="ARBA" id="ARBA00022692"/>
    </source>
</evidence>
<comment type="catalytic activity">
    <reaction evidence="16">
        <text>hexadecanoyl-CoA + malonyl-CoA + H(+) = 3-oxooctadecanoyl-CoA + CO2 + CoA</text>
        <dbReference type="Rhea" id="RHEA:35315"/>
        <dbReference type="ChEBI" id="CHEBI:15378"/>
        <dbReference type="ChEBI" id="CHEBI:16526"/>
        <dbReference type="ChEBI" id="CHEBI:57287"/>
        <dbReference type="ChEBI" id="CHEBI:57379"/>
        <dbReference type="ChEBI" id="CHEBI:57384"/>
        <dbReference type="ChEBI" id="CHEBI:71407"/>
    </reaction>
    <physiologicalReaction direction="left-to-right" evidence="16">
        <dbReference type="Rhea" id="RHEA:35316"/>
    </physiologicalReaction>
</comment>
<dbReference type="GO" id="GO:0005789">
    <property type="term" value="C:endoplasmic reticulum membrane"/>
    <property type="evidence" value="ECO:0007669"/>
    <property type="project" value="UniProtKB-SubCell"/>
</dbReference>
<keyword evidence="9 19" id="KW-0472">Membrane</keyword>
<dbReference type="UniPathway" id="UPA00094"/>
<comment type="pathway">
    <text evidence="19">Lipid metabolism; fatty acid biosynthesis.</text>
</comment>
<evidence type="ECO:0000256" key="5">
    <source>
        <dbReference type="ARBA" id="ARBA00022824"/>
    </source>
</evidence>
<feature type="compositionally biased region" description="Low complexity" evidence="21">
    <location>
        <begin position="106"/>
        <end position="119"/>
    </location>
</feature>
<feature type="transmembrane region" description="Helical" evidence="19 20">
    <location>
        <begin position="405"/>
        <end position="422"/>
    </location>
</feature>
<name>A0A8C0RRR3_CANLF</name>
<evidence type="ECO:0000256" key="1">
    <source>
        <dbReference type="ARBA" id="ARBA00004141"/>
    </source>
</evidence>
<gene>
    <name evidence="19 22" type="primary">ELOVL6</name>
</gene>
<comment type="catalytic activity">
    <reaction evidence="19 20">
        <text>a very-long-chain acyl-CoA + malonyl-CoA + H(+) = a very-long-chain 3-oxoacyl-CoA + CO2 + CoA</text>
        <dbReference type="Rhea" id="RHEA:32727"/>
        <dbReference type="ChEBI" id="CHEBI:15378"/>
        <dbReference type="ChEBI" id="CHEBI:16526"/>
        <dbReference type="ChEBI" id="CHEBI:57287"/>
        <dbReference type="ChEBI" id="CHEBI:57384"/>
        <dbReference type="ChEBI" id="CHEBI:90725"/>
        <dbReference type="ChEBI" id="CHEBI:90736"/>
        <dbReference type="EC" id="2.3.1.199"/>
    </reaction>
</comment>
<feature type="transmembrane region" description="Helical" evidence="19 20">
    <location>
        <begin position="329"/>
        <end position="357"/>
    </location>
</feature>
<comment type="function">
    <text evidence="19">Catalyzes the first and rate-limiting reaction of the four reactions that constitute the long-chain fatty acids elongation cycle. This endoplasmic reticulum-bound enzymatic process allows the addition of 2 carbons to the chain of long- and very long-chain fatty acids (VLCFAs) per cycle. Condensing enzyme that elongates fatty acids with 12, 14 and 16 carbons with higher activity toward C16:0 acyl-CoAs. Catalyzes the synthesis of unsaturated C16 long chain fatty acids and, to a lesser extent, C18:0 and those with low desaturation degree. May participate to the production of saturated and monounsaturated VLCFAs of different chain lengths that are involved in multiple biological processes as precursors of membrane lipids and lipid mediators.</text>
</comment>
<dbReference type="GO" id="GO:0034625">
    <property type="term" value="P:fatty acid elongation, monounsaturated fatty acid"/>
    <property type="evidence" value="ECO:0007669"/>
    <property type="project" value="UniProtKB-UniRule"/>
</dbReference>
<comment type="caution">
    <text evidence="19">Lacks conserved residue(s) required for the propagation of feature annotation.</text>
</comment>
<keyword evidence="11 19" id="KW-0325">Glycoprotein</keyword>
<comment type="catalytic activity">
    <reaction evidence="17">
        <text>tetradecanoyl-CoA + malonyl-CoA + H(+) = 3-oxohexadecanoyl-CoA + CO2 + CoA</text>
        <dbReference type="Rhea" id="RHEA:39167"/>
        <dbReference type="ChEBI" id="CHEBI:15378"/>
        <dbReference type="ChEBI" id="CHEBI:16526"/>
        <dbReference type="ChEBI" id="CHEBI:57287"/>
        <dbReference type="ChEBI" id="CHEBI:57349"/>
        <dbReference type="ChEBI" id="CHEBI:57384"/>
        <dbReference type="ChEBI" id="CHEBI:57385"/>
    </reaction>
    <physiologicalReaction direction="left-to-right" evidence="17">
        <dbReference type="Rhea" id="RHEA:39168"/>
    </physiologicalReaction>
</comment>
<dbReference type="Ensembl" id="ENSCAFT00040044925.1">
    <property type="protein sequence ID" value="ENSCAFP00040039251.1"/>
    <property type="gene ID" value="ENSCAFG00040024094.1"/>
</dbReference>
<evidence type="ECO:0000256" key="6">
    <source>
        <dbReference type="ARBA" id="ARBA00022832"/>
    </source>
</evidence>
<keyword evidence="8 19" id="KW-0443">Lipid metabolism</keyword>
<dbReference type="GO" id="GO:0035338">
    <property type="term" value="P:long-chain fatty-acyl-CoA biosynthetic process"/>
    <property type="evidence" value="ECO:0007669"/>
    <property type="project" value="UniProtKB-UniRule"/>
</dbReference>
<dbReference type="InterPro" id="IPR033675">
    <property type="entry name" value="ELOVL6"/>
</dbReference>
<comment type="PTM">
    <text evidence="19">N-Glycosylated.</text>
</comment>
<reference evidence="22" key="2">
    <citation type="submission" date="2019-03" db="EMBL/GenBank/DDBJ databases">
        <authorList>
            <person name="Warren W.C."/>
            <person name="Johnson G.S."/>
        </authorList>
    </citation>
    <scope>NUCLEOTIDE SEQUENCE [LARGE SCALE GENOMIC DNA]</scope>
    <source>
        <strain evidence="22">Basenji</strain>
    </source>
</reference>
<keyword evidence="10 19" id="KW-0275">Fatty acid biosynthesis</keyword>
<dbReference type="Pfam" id="PF01151">
    <property type="entry name" value="ELO"/>
    <property type="match status" value="1"/>
</dbReference>
<evidence type="ECO:0000256" key="15">
    <source>
        <dbReference type="ARBA" id="ARBA00048687"/>
    </source>
</evidence>
<dbReference type="InterPro" id="IPR002076">
    <property type="entry name" value="ELO_fam"/>
</dbReference>
<feature type="compositionally biased region" description="Basic and acidic residues" evidence="21">
    <location>
        <begin position="163"/>
        <end position="172"/>
    </location>
</feature>
<dbReference type="HAMAP" id="MF_03206">
    <property type="entry name" value="VLCF_elongase_6"/>
    <property type="match status" value="1"/>
</dbReference>
<dbReference type="EC" id="2.3.1.199" evidence="19"/>
<evidence type="ECO:0000256" key="18">
    <source>
        <dbReference type="ARBA" id="ARBA00052042"/>
    </source>
</evidence>
<evidence type="ECO:0000313" key="23">
    <source>
        <dbReference type="Ensembl" id="ENSCAFP00040039251.1"/>
    </source>
</evidence>
<dbReference type="GO" id="GO:0009922">
    <property type="term" value="F:fatty acid elongase activity"/>
    <property type="evidence" value="ECO:0007669"/>
    <property type="project" value="UniProtKB-UniRule"/>
</dbReference>
<proteinExistence type="inferred from homology"/>
<comment type="catalytic activity">
    <reaction evidence="12">
        <text>dodecanoyl-CoA + malonyl-CoA + H(+) = 3-oxotetradecanoyl-CoA + CO2 + CoA</text>
        <dbReference type="Rhea" id="RHEA:60140"/>
        <dbReference type="ChEBI" id="CHEBI:15378"/>
        <dbReference type="ChEBI" id="CHEBI:16526"/>
        <dbReference type="ChEBI" id="CHEBI:57287"/>
        <dbReference type="ChEBI" id="CHEBI:57375"/>
        <dbReference type="ChEBI" id="CHEBI:57384"/>
        <dbReference type="ChEBI" id="CHEBI:62543"/>
    </reaction>
    <physiologicalReaction direction="left-to-right" evidence="12">
        <dbReference type="Rhea" id="RHEA:60141"/>
    </physiologicalReaction>
</comment>
<feature type="transmembrane region" description="Helical" evidence="19 20">
    <location>
        <begin position="461"/>
        <end position="486"/>
    </location>
</feature>
<evidence type="ECO:0000256" key="19">
    <source>
        <dbReference type="HAMAP-Rule" id="MF_03206"/>
    </source>
</evidence>
<feature type="transmembrane region" description="Helical" evidence="19 20">
    <location>
        <begin position="498"/>
        <end position="517"/>
    </location>
</feature>
<evidence type="ECO:0000256" key="9">
    <source>
        <dbReference type="ARBA" id="ARBA00023136"/>
    </source>
</evidence>
<evidence type="ECO:0000256" key="10">
    <source>
        <dbReference type="ARBA" id="ARBA00023160"/>
    </source>
</evidence>
<accession>A0A8C0RRR3</accession>
<evidence type="ECO:0000256" key="8">
    <source>
        <dbReference type="ARBA" id="ARBA00023098"/>
    </source>
</evidence>
<evidence type="ECO:0000256" key="14">
    <source>
        <dbReference type="ARBA" id="ARBA00048469"/>
    </source>
</evidence>
<dbReference type="AlphaFoldDB" id="A0A8C0RRR3"/>
<keyword evidence="2 19" id="KW-0444">Lipid biosynthesis</keyword>
<feature type="region of interest" description="Disordered" evidence="21">
    <location>
        <begin position="66"/>
        <end position="237"/>
    </location>
</feature>
<evidence type="ECO:0000256" key="16">
    <source>
        <dbReference type="ARBA" id="ARBA00048706"/>
    </source>
</evidence>
<feature type="transmembrane region" description="Helical" evidence="19 20">
    <location>
        <begin position="300"/>
        <end position="317"/>
    </location>
</feature>
<dbReference type="InterPro" id="IPR030457">
    <property type="entry name" value="ELO_CS"/>
</dbReference>
<dbReference type="Ensembl" id="ENSCAFT00030042472.1">
    <property type="protein sequence ID" value="ENSCAFP00030037057.1"/>
    <property type="gene ID" value="ENSCAFG00030023087.1"/>
</dbReference>
<feature type="region of interest" description="Disordered" evidence="21">
    <location>
        <begin position="18"/>
        <end position="37"/>
    </location>
</feature>
<keyword evidence="7 19" id="KW-1133">Transmembrane helix</keyword>
<keyword evidence="5 19" id="KW-0256">Endoplasmic reticulum</keyword>
<dbReference type="PROSITE" id="PS01188">
    <property type="entry name" value="ELO"/>
    <property type="match status" value="1"/>
</dbReference>
<evidence type="ECO:0000256" key="20">
    <source>
        <dbReference type="RuleBase" id="RU361115"/>
    </source>
</evidence>
<evidence type="ECO:0000256" key="17">
    <source>
        <dbReference type="ARBA" id="ARBA00048904"/>
    </source>
</evidence>
<feature type="compositionally biased region" description="Low complexity" evidence="21">
    <location>
        <begin position="209"/>
        <end position="229"/>
    </location>
</feature>
<evidence type="ECO:0000256" key="3">
    <source>
        <dbReference type="ARBA" id="ARBA00022679"/>
    </source>
</evidence>
<comment type="catalytic activity">
    <reaction evidence="13">
        <text>(9Z)-hexadecenoyl-CoA + malonyl-CoA + H(+) = 3-oxo-(11Z)-octadecenoyl-CoA + CO2 + CoA</text>
        <dbReference type="Rhea" id="RHEA:39675"/>
        <dbReference type="ChEBI" id="CHEBI:15378"/>
        <dbReference type="ChEBI" id="CHEBI:16526"/>
        <dbReference type="ChEBI" id="CHEBI:57287"/>
        <dbReference type="ChEBI" id="CHEBI:57384"/>
        <dbReference type="ChEBI" id="CHEBI:61540"/>
        <dbReference type="ChEBI" id="CHEBI:76555"/>
    </reaction>
    <physiologicalReaction direction="left-to-right" evidence="13">
        <dbReference type="Rhea" id="RHEA:39676"/>
    </physiologicalReaction>
</comment>
<evidence type="ECO:0000256" key="7">
    <source>
        <dbReference type="ARBA" id="ARBA00022989"/>
    </source>
</evidence>
<dbReference type="GO" id="GO:0006636">
    <property type="term" value="P:unsaturated fatty acid biosynthetic process"/>
    <property type="evidence" value="ECO:0007669"/>
    <property type="project" value="UniProtKB-UniRule"/>
</dbReference>
<evidence type="ECO:0000256" key="2">
    <source>
        <dbReference type="ARBA" id="ARBA00022516"/>
    </source>
</evidence>
<comment type="subcellular location">
    <subcellularLocation>
        <location evidence="19">Endoplasmic reticulum membrane</location>
        <topology evidence="19">Multi-pass membrane protein</topology>
    </subcellularLocation>
    <subcellularLocation>
        <location evidence="1">Membrane</location>
        <topology evidence="1">Multi-pass membrane protein</topology>
    </subcellularLocation>
</comment>
<dbReference type="GO" id="GO:0042761">
    <property type="term" value="P:very long-chain fatty acid biosynthetic process"/>
    <property type="evidence" value="ECO:0007669"/>
    <property type="project" value="InterPro"/>
</dbReference>
<reference evidence="23" key="1">
    <citation type="submission" date="2018-10" db="EMBL/GenBank/DDBJ databases">
        <title>De novo assembly of a Great Dane genome.</title>
        <authorList>
            <person name="Kidd J.M."/>
            <person name="Pendleton A.L."/>
            <person name="Shen F."/>
            <person name="Emery S."/>
        </authorList>
    </citation>
    <scope>NUCLEOTIDE SEQUENCE [LARGE SCALE GENOMIC DNA]</scope>
    <source>
        <strain evidence="23">Great Dane</strain>
    </source>
</reference>
<comment type="catalytic activity">
    <reaction evidence="14">
        <text>(9Z,12Z,15Z)-octadecatrienoyl-CoA + malonyl-CoA + H(+) = (11Z,14Z,17Z)-3-oxoeicosatrienoyl-CoA + CO2 + CoA</text>
        <dbReference type="Rhea" id="RHEA:36523"/>
        <dbReference type="ChEBI" id="CHEBI:15378"/>
        <dbReference type="ChEBI" id="CHEBI:16526"/>
        <dbReference type="ChEBI" id="CHEBI:57287"/>
        <dbReference type="ChEBI" id="CHEBI:57384"/>
        <dbReference type="ChEBI" id="CHEBI:74034"/>
        <dbReference type="ChEBI" id="CHEBI:74054"/>
    </reaction>
    <physiologicalReaction direction="left-to-right" evidence="14">
        <dbReference type="Rhea" id="RHEA:36524"/>
    </physiologicalReaction>
</comment>
<keyword evidence="4 19" id="KW-0812">Transmembrane</keyword>
<comment type="similarity">
    <text evidence="19">Belongs to the ELO family. ELOVL6 subfamily.</text>
</comment>
<dbReference type="OrthoDB" id="10259681at2759"/>
<dbReference type="Proteomes" id="UP000694429">
    <property type="component" value="Chromosome 32"/>
</dbReference>
<sequence length="531" mass="59188">MGNLRRRRAGGRGWRWCRRRGRGGPERVEGGPASFPRVPGSCAWPGELGRAACLLPPEARWPFAAAAGRSPPSAPAGPGLRGAGVQGSACSQPLRLAWGPHRARGRVGPAPEAGRGPRPALKPRKCGSRSGREARERRGRVRRASRPCEALAPEQADPAGPERPGRPGDLLRRPFLLPRRGWRWRRGGGGGAGAGGGAGGGGGSRLRARGAALRGGPRAAGSRLPPRAGLPATPLEPTIFPRERRGRLSCAPPLRLAASLLNLPFRSRRPPRWLPPRALRRPLCLLFTGCLFPEARKKSFLFSALYAAFIFGGRHLMNKRAKFELRKPLVLWSLTLAVFSIFGALRTGAYMVYILMTKGLKQSVCDQSFYNGPVSKFWAYAFVLSKAPELGDTIFIILRKQKLIFLHWYHHITVLLYSWYSYKDMVAGGGWFMTMNYGVHAVMYSYYALRAAGFRVSRKFAMFITLSQITQMLMGCVINYLVFYWMQHDQCHSHFQNIFWSSLMYLSYLVLFCHFFFEAYIGKRRKTTKAE</sequence>
<dbReference type="Proteomes" id="UP000694542">
    <property type="component" value="Chromosome 32"/>
</dbReference>
<evidence type="ECO:0000256" key="11">
    <source>
        <dbReference type="ARBA" id="ARBA00023180"/>
    </source>
</evidence>
<dbReference type="PANTHER" id="PTHR11157">
    <property type="entry name" value="FATTY ACID ACYL TRANSFERASE-RELATED"/>
    <property type="match status" value="1"/>
</dbReference>
<comment type="catalytic activity">
    <reaction evidence="18">
        <text>(9Z)-octadecenoyl-CoA + malonyl-CoA + H(+) = 3-oxo-(11Z)-eicosenoyl-CoA + CO2 + CoA</text>
        <dbReference type="Rhea" id="RHEA:36511"/>
        <dbReference type="ChEBI" id="CHEBI:15378"/>
        <dbReference type="ChEBI" id="CHEBI:16526"/>
        <dbReference type="ChEBI" id="CHEBI:57287"/>
        <dbReference type="ChEBI" id="CHEBI:57384"/>
        <dbReference type="ChEBI" id="CHEBI:57387"/>
        <dbReference type="ChEBI" id="CHEBI:74011"/>
    </reaction>
    <physiologicalReaction direction="left-to-right" evidence="18">
        <dbReference type="Rhea" id="RHEA:36512"/>
    </physiologicalReaction>
</comment>
<reference evidence="22" key="3">
    <citation type="submission" date="2025-05" db="UniProtKB">
        <authorList>
            <consortium name="Ensembl"/>
        </authorList>
    </citation>
    <scope>IDENTIFICATION</scope>
</reference>
<keyword evidence="6 19" id="KW-0276">Fatty acid metabolism</keyword>
<protein>
    <recommendedName>
        <fullName evidence="19">Elongation of very long chain fatty acids protein 6</fullName>
        <ecNumber evidence="19">2.3.1.199</ecNumber>
    </recommendedName>
    <alternativeName>
        <fullName evidence="19">3-keto acyl-CoA synthase ELOVL6</fullName>
    </alternativeName>
    <alternativeName>
        <fullName evidence="19">ELOVL fatty acid elongase 6</fullName>
        <shortName evidence="19">ELOVL FA elongase 6</shortName>
    </alternativeName>
    <alternativeName>
        <fullName evidence="19">Very long chain 3-ketoacyl-CoA synthase 6</fullName>
    </alternativeName>
    <alternativeName>
        <fullName evidence="19">Very long chain 3-oxoacyl-CoA synthase 6</fullName>
    </alternativeName>
</protein>
<comment type="catalytic activity">
    <reaction evidence="15">
        <text>(9Z,12Z)-octadecadienoyl-CoA + malonyl-CoA + H(+) = (11Z,14Z)-3-oxoicosa-11,14-dienoyl-CoA + CO2 + CoA</text>
        <dbReference type="Rhea" id="RHEA:36503"/>
        <dbReference type="ChEBI" id="CHEBI:15378"/>
        <dbReference type="ChEBI" id="CHEBI:16526"/>
        <dbReference type="ChEBI" id="CHEBI:57287"/>
        <dbReference type="ChEBI" id="CHEBI:57383"/>
        <dbReference type="ChEBI" id="CHEBI:57384"/>
        <dbReference type="ChEBI" id="CHEBI:74012"/>
    </reaction>
    <physiologicalReaction direction="left-to-right" evidence="15">
        <dbReference type="Rhea" id="RHEA:36504"/>
    </physiologicalReaction>
</comment>
<organism evidence="22 24">
    <name type="scientific">Canis lupus familiaris</name>
    <name type="common">Dog</name>
    <name type="synonym">Canis familiaris</name>
    <dbReference type="NCBI Taxonomy" id="9615"/>
    <lineage>
        <taxon>Eukaryota</taxon>
        <taxon>Metazoa</taxon>
        <taxon>Chordata</taxon>
        <taxon>Craniata</taxon>
        <taxon>Vertebrata</taxon>
        <taxon>Euteleostomi</taxon>
        <taxon>Mammalia</taxon>
        <taxon>Eutheria</taxon>
        <taxon>Laurasiatheria</taxon>
        <taxon>Carnivora</taxon>
        <taxon>Caniformia</taxon>
        <taxon>Canidae</taxon>
        <taxon>Canis</taxon>
    </lineage>
</organism>
<evidence type="ECO:0000256" key="12">
    <source>
        <dbReference type="ARBA" id="ARBA00047729"/>
    </source>
</evidence>
<evidence type="ECO:0000313" key="22">
    <source>
        <dbReference type="Ensembl" id="ENSCAFP00030037057.1"/>
    </source>
</evidence>
<feature type="compositionally biased region" description="Gly residues" evidence="21">
    <location>
        <begin position="187"/>
        <end position="204"/>
    </location>
</feature>
<evidence type="ECO:0000313" key="24">
    <source>
        <dbReference type="Proteomes" id="UP000694429"/>
    </source>
</evidence>
<keyword evidence="3 19" id="KW-0808">Transferase</keyword>
<evidence type="ECO:0000256" key="13">
    <source>
        <dbReference type="ARBA" id="ARBA00048148"/>
    </source>
</evidence>
<dbReference type="GO" id="GO:0019367">
    <property type="term" value="P:fatty acid elongation, saturated fatty acid"/>
    <property type="evidence" value="ECO:0007669"/>
    <property type="project" value="UniProtKB-UniRule"/>
</dbReference>
<dbReference type="PANTHER" id="PTHR11157:SF125">
    <property type="entry name" value="ELONGATION OF VERY LONG CHAIN FATTY ACIDS PROTEIN 6"/>
    <property type="match status" value="1"/>
</dbReference>
<evidence type="ECO:0000256" key="21">
    <source>
        <dbReference type="SAM" id="MobiDB-lite"/>
    </source>
</evidence>